<dbReference type="Proteomes" id="UP000070646">
    <property type="component" value="Unassembled WGS sequence"/>
</dbReference>
<proteinExistence type="predicted"/>
<gene>
    <name evidence="1" type="ORF">HMPREF3222_03265</name>
</gene>
<accession>A0A133MIZ4</accession>
<evidence type="ECO:0000313" key="2">
    <source>
        <dbReference type="Proteomes" id="UP000070646"/>
    </source>
</evidence>
<protein>
    <submittedName>
        <fullName evidence="1">Uncharacterized protein</fullName>
    </submittedName>
</protein>
<name>A0A133MIZ4_CLOPF</name>
<dbReference type="EMBL" id="LRPU01000236">
    <property type="protein sequence ID" value="KXA03950.1"/>
    <property type="molecule type" value="Genomic_DNA"/>
</dbReference>
<evidence type="ECO:0000313" key="1">
    <source>
        <dbReference type="EMBL" id="KXA03950.1"/>
    </source>
</evidence>
<dbReference type="AlphaFoldDB" id="A0A133MIZ4"/>
<organism evidence="1 2">
    <name type="scientific">Clostridium perfringens</name>
    <dbReference type="NCBI Taxonomy" id="1502"/>
    <lineage>
        <taxon>Bacteria</taxon>
        <taxon>Bacillati</taxon>
        <taxon>Bacillota</taxon>
        <taxon>Clostridia</taxon>
        <taxon>Eubacteriales</taxon>
        <taxon>Clostridiaceae</taxon>
        <taxon>Clostridium</taxon>
    </lineage>
</organism>
<dbReference type="RefSeq" id="WP_196489577.1">
    <property type="nucleotide sequence ID" value="NZ_KQ956347.1"/>
</dbReference>
<comment type="caution">
    <text evidence="1">The sequence shown here is derived from an EMBL/GenBank/DDBJ whole genome shotgun (WGS) entry which is preliminary data.</text>
</comment>
<reference evidence="1 2" key="1">
    <citation type="submission" date="2016-01" db="EMBL/GenBank/DDBJ databases">
        <authorList>
            <person name="Oliw E.H."/>
        </authorList>
    </citation>
    <scope>NUCLEOTIDE SEQUENCE [LARGE SCALE GENOMIC DNA]</scope>
    <source>
        <strain evidence="1 2">MJR7757A</strain>
    </source>
</reference>
<feature type="non-terminal residue" evidence="1">
    <location>
        <position position="1"/>
    </location>
</feature>
<sequence>KKKLLERYKSSKLLPLIEKNIEDILNNLKENEEKWKKENIYIDFSNMSLDQCINWQNKMENIPSYISNNTLEIIKIKKEEASTKIAEQRVDGVIAMFNRLTNDEKRIFLSKINN</sequence>
<dbReference type="PATRIC" id="fig|1502.174.peg.3301"/>